<feature type="compositionally biased region" description="Basic and acidic residues" evidence="1">
    <location>
        <begin position="128"/>
        <end position="148"/>
    </location>
</feature>
<accession>A0ABT1L3P0</accession>
<evidence type="ECO:0000256" key="2">
    <source>
        <dbReference type="SAM" id="SignalP"/>
    </source>
</evidence>
<keyword evidence="4" id="KW-1185">Reference proteome</keyword>
<comment type="caution">
    <text evidence="3">The sequence shown here is derived from an EMBL/GenBank/DDBJ whole genome shotgun (WGS) entry which is preliminary data.</text>
</comment>
<feature type="region of interest" description="Disordered" evidence="1">
    <location>
        <begin position="128"/>
        <end position="157"/>
    </location>
</feature>
<proteinExistence type="predicted"/>
<name>A0ABT1L3P0_9ACTN</name>
<dbReference type="RefSeq" id="WP_254183101.1">
    <property type="nucleotide sequence ID" value="NZ_JANARS010000010.1"/>
</dbReference>
<dbReference type="EMBL" id="JANARS010000010">
    <property type="protein sequence ID" value="MCP3423938.1"/>
    <property type="molecule type" value="Genomic_DNA"/>
</dbReference>
<feature type="chain" id="PRO_5046900338" description="Heavy-metal-associated domain-containing protein" evidence="2">
    <location>
        <begin position="37"/>
        <end position="157"/>
    </location>
</feature>
<gene>
    <name evidence="3" type="ORF">NCI01_19195</name>
</gene>
<evidence type="ECO:0008006" key="5">
    <source>
        <dbReference type="Google" id="ProtNLM"/>
    </source>
</evidence>
<feature type="signal peptide" evidence="2">
    <location>
        <begin position="1"/>
        <end position="36"/>
    </location>
</feature>
<evidence type="ECO:0000313" key="4">
    <source>
        <dbReference type="Proteomes" id="UP001204524"/>
    </source>
</evidence>
<keyword evidence="2" id="KW-0732">Signal</keyword>
<reference evidence="3 4" key="1">
    <citation type="submission" date="2022-06" db="EMBL/GenBank/DDBJ databases">
        <authorList>
            <person name="So Y."/>
        </authorList>
    </citation>
    <scope>NUCLEOTIDE SEQUENCE [LARGE SCALE GENOMIC DNA]</scope>
    <source>
        <strain evidence="3 4">STR3</strain>
    </source>
</reference>
<protein>
    <recommendedName>
        <fullName evidence="5">Heavy-metal-associated domain-containing protein</fullName>
    </recommendedName>
</protein>
<evidence type="ECO:0000313" key="3">
    <source>
        <dbReference type="EMBL" id="MCP3423938.1"/>
    </source>
</evidence>
<evidence type="ECO:0000256" key="1">
    <source>
        <dbReference type="SAM" id="MobiDB-lite"/>
    </source>
</evidence>
<dbReference type="Proteomes" id="UP001204524">
    <property type="component" value="Unassembled WGS sequence"/>
</dbReference>
<organism evidence="3 4">
    <name type="scientific">Nocardioides pinisoli</name>
    <dbReference type="NCBI Taxonomy" id="2950279"/>
    <lineage>
        <taxon>Bacteria</taxon>
        <taxon>Bacillati</taxon>
        <taxon>Actinomycetota</taxon>
        <taxon>Actinomycetes</taxon>
        <taxon>Propionibacteriales</taxon>
        <taxon>Nocardioidaceae</taxon>
        <taxon>Nocardioides</taxon>
    </lineage>
</organism>
<sequence length="157" mass="17139">MTSEPSNASPERRTRIRRIALTLAVAVTVAPLTACASAGSTDPGCGECVEELAQVRERIERLPDVSRVRTLEKYPASPTNGAEVTVELRTRSTGDERVVQDVARVVWQSDLVPVDVVTVSVVDASGELRHGGSPYDFRDDAPEHETYEQRWGPRPVG</sequence>